<keyword evidence="2" id="KW-1185">Reference proteome</keyword>
<name>A0A219AR74_METCM</name>
<dbReference type="Proteomes" id="UP000078397">
    <property type="component" value="Unassembled WGS sequence"/>
</dbReference>
<gene>
    <name evidence="1" type="ORF">VFPPC_17566</name>
</gene>
<dbReference type="GeneID" id="33936512"/>
<organism evidence="1 2">
    <name type="scientific">Pochonia chlamydosporia 170</name>
    <dbReference type="NCBI Taxonomy" id="1380566"/>
    <lineage>
        <taxon>Eukaryota</taxon>
        <taxon>Fungi</taxon>
        <taxon>Dikarya</taxon>
        <taxon>Ascomycota</taxon>
        <taxon>Pezizomycotina</taxon>
        <taxon>Sordariomycetes</taxon>
        <taxon>Hypocreomycetidae</taxon>
        <taxon>Hypocreales</taxon>
        <taxon>Clavicipitaceae</taxon>
        <taxon>Pochonia</taxon>
    </lineage>
</organism>
<dbReference type="EMBL" id="LSBJ02000002">
    <property type="protein sequence ID" value="OWT43271.1"/>
    <property type="molecule type" value="Genomic_DNA"/>
</dbReference>
<evidence type="ECO:0000313" key="2">
    <source>
        <dbReference type="Proteomes" id="UP000078397"/>
    </source>
</evidence>
<accession>A0A219AR74</accession>
<comment type="caution">
    <text evidence="1">The sequence shown here is derived from an EMBL/GenBank/DDBJ whole genome shotgun (WGS) entry which is preliminary data.</text>
</comment>
<dbReference type="KEGG" id="pchm:VFPPC_17566"/>
<reference evidence="1 2" key="1">
    <citation type="journal article" date="2016" name="PLoS Pathog.">
        <title>Biosynthesis of antibiotic leucinostatins in bio-control fungus Purpureocillium lilacinum and their inhibition on phytophthora revealed by genome mining.</title>
        <authorList>
            <person name="Wang G."/>
            <person name="Liu Z."/>
            <person name="Lin R."/>
            <person name="Li E."/>
            <person name="Mao Z."/>
            <person name="Ling J."/>
            <person name="Yang Y."/>
            <person name="Yin W.B."/>
            <person name="Xie B."/>
        </authorList>
    </citation>
    <scope>NUCLEOTIDE SEQUENCE [LARGE SCALE GENOMIC DNA]</scope>
    <source>
        <strain evidence="1">170</strain>
    </source>
</reference>
<dbReference type="AlphaFoldDB" id="A0A219AR74"/>
<proteinExistence type="predicted"/>
<dbReference type="RefSeq" id="XP_022285710.1">
    <property type="nucleotide sequence ID" value="XM_022429263.1"/>
</dbReference>
<protein>
    <submittedName>
        <fullName evidence="1">Uncharacterized protein</fullName>
    </submittedName>
</protein>
<evidence type="ECO:0000313" key="1">
    <source>
        <dbReference type="EMBL" id="OWT43271.1"/>
    </source>
</evidence>
<sequence>MALLASQHPVSTAISSSCLVLHIYPTSQLILISSHQGKKERKEQREPFPVLLFGPVLVTWLGLEGGDQPHRARLGQTSLHQRHTNQIYIC</sequence>